<comment type="similarity">
    <text evidence="1">Belongs to the carnitine/choline acetyltransferase family.</text>
</comment>
<keyword evidence="2" id="KW-0812">Transmembrane</keyword>
<dbReference type="InterPro" id="IPR039551">
    <property type="entry name" value="Cho/carn_acyl_trans"/>
</dbReference>
<dbReference type="SUPFAM" id="SSF52777">
    <property type="entry name" value="CoA-dependent acyltransferases"/>
    <property type="match status" value="1"/>
</dbReference>
<feature type="domain" description="Choline/carnitine acyltransferase" evidence="3">
    <location>
        <begin position="221"/>
        <end position="274"/>
    </location>
</feature>
<gene>
    <name evidence="4" type="ORF">BDQ12DRAFT_670959</name>
</gene>
<feature type="domain" description="Choline/carnitine acyltransferase" evidence="3">
    <location>
        <begin position="89"/>
        <end position="169"/>
    </location>
</feature>
<dbReference type="InterPro" id="IPR000542">
    <property type="entry name" value="Carn_acyl_trans"/>
</dbReference>
<dbReference type="OrthoDB" id="240216at2759"/>
<evidence type="ECO:0000313" key="4">
    <source>
        <dbReference type="EMBL" id="TFK32620.1"/>
    </source>
</evidence>
<dbReference type="PANTHER" id="PTHR22589">
    <property type="entry name" value="CARNITINE O-ACYLTRANSFERASE"/>
    <property type="match status" value="1"/>
</dbReference>
<keyword evidence="2" id="KW-1133">Transmembrane helix</keyword>
<feature type="transmembrane region" description="Helical" evidence="2">
    <location>
        <begin position="55"/>
        <end position="78"/>
    </location>
</feature>
<keyword evidence="2" id="KW-0472">Membrane</keyword>
<dbReference type="Pfam" id="PF00755">
    <property type="entry name" value="Carn_acyltransf"/>
    <property type="match status" value="2"/>
</dbReference>
<evidence type="ECO:0000313" key="5">
    <source>
        <dbReference type="Proteomes" id="UP000308652"/>
    </source>
</evidence>
<proteinExistence type="inferred from homology"/>
<organism evidence="4 5">
    <name type="scientific">Crucibulum laeve</name>
    <dbReference type="NCBI Taxonomy" id="68775"/>
    <lineage>
        <taxon>Eukaryota</taxon>
        <taxon>Fungi</taxon>
        <taxon>Dikarya</taxon>
        <taxon>Basidiomycota</taxon>
        <taxon>Agaricomycotina</taxon>
        <taxon>Agaricomycetes</taxon>
        <taxon>Agaricomycetidae</taxon>
        <taxon>Agaricales</taxon>
        <taxon>Agaricineae</taxon>
        <taxon>Nidulariaceae</taxon>
        <taxon>Crucibulum</taxon>
    </lineage>
</organism>
<dbReference type="Gene3D" id="3.30.559.10">
    <property type="entry name" value="Chloramphenicol acetyltransferase-like domain"/>
    <property type="match status" value="2"/>
</dbReference>
<protein>
    <recommendedName>
        <fullName evidence="3">Choline/carnitine acyltransferase domain-containing protein</fullName>
    </recommendedName>
</protein>
<keyword evidence="5" id="KW-1185">Reference proteome</keyword>
<evidence type="ECO:0000256" key="1">
    <source>
        <dbReference type="ARBA" id="ARBA00005232"/>
    </source>
</evidence>
<dbReference type="STRING" id="68775.A0A5C3LIJ5"/>
<evidence type="ECO:0000256" key="2">
    <source>
        <dbReference type="SAM" id="Phobius"/>
    </source>
</evidence>
<dbReference type="InterPro" id="IPR023213">
    <property type="entry name" value="CAT-like_dom_sf"/>
</dbReference>
<dbReference type="GO" id="GO:0005739">
    <property type="term" value="C:mitochondrion"/>
    <property type="evidence" value="ECO:0007669"/>
    <property type="project" value="TreeGrafter"/>
</dbReference>
<dbReference type="PANTHER" id="PTHR22589:SF29">
    <property type="entry name" value="MITOCHONDRIAL CARNITINE O-ACETYLTRANSFERASE-RELATED"/>
    <property type="match status" value="1"/>
</dbReference>
<reference evidence="4 5" key="1">
    <citation type="journal article" date="2019" name="Nat. Ecol. Evol.">
        <title>Megaphylogeny resolves global patterns of mushroom evolution.</title>
        <authorList>
            <person name="Varga T."/>
            <person name="Krizsan K."/>
            <person name="Foldi C."/>
            <person name="Dima B."/>
            <person name="Sanchez-Garcia M."/>
            <person name="Sanchez-Ramirez S."/>
            <person name="Szollosi G.J."/>
            <person name="Szarkandi J.G."/>
            <person name="Papp V."/>
            <person name="Albert L."/>
            <person name="Andreopoulos W."/>
            <person name="Angelini C."/>
            <person name="Antonin V."/>
            <person name="Barry K.W."/>
            <person name="Bougher N.L."/>
            <person name="Buchanan P."/>
            <person name="Buyck B."/>
            <person name="Bense V."/>
            <person name="Catcheside P."/>
            <person name="Chovatia M."/>
            <person name="Cooper J."/>
            <person name="Damon W."/>
            <person name="Desjardin D."/>
            <person name="Finy P."/>
            <person name="Geml J."/>
            <person name="Haridas S."/>
            <person name="Hughes K."/>
            <person name="Justo A."/>
            <person name="Karasinski D."/>
            <person name="Kautmanova I."/>
            <person name="Kiss B."/>
            <person name="Kocsube S."/>
            <person name="Kotiranta H."/>
            <person name="LaButti K.M."/>
            <person name="Lechner B.E."/>
            <person name="Liimatainen K."/>
            <person name="Lipzen A."/>
            <person name="Lukacs Z."/>
            <person name="Mihaltcheva S."/>
            <person name="Morgado L.N."/>
            <person name="Niskanen T."/>
            <person name="Noordeloos M.E."/>
            <person name="Ohm R.A."/>
            <person name="Ortiz-Santana B."/>
            <person name="Ovrebo C."/>
            <person name="Racz N."/>
            <person name="Riley R."/>
            <person name="Savchenko A."/>
            <person name="Shiryaev A."/>
            <person name="Soop K."/>
            <person name="Spirin V."/>
            <person name="Szebenyi C."/>
            <person name="Tomsovsky M."/>
            <person name="Tulloss R.E."/>
            <person name="Uehling J."/>
            <person name="Grigoriev I.V."/>
            <person name="Vagvolgyi C."/>
            <person name="Papp T."/>
            <person name="Martin F.M."/>
            <person name="Miettinen O."/>
            <person name="Hibbett D.S."/>
            <person name="Nagy L.G."/>
        </authorList>
    </citation>
    <scope>NUCLEOTIDE SEQUENCE [LARGE SCALE GENOMIC DNA]</scope>
    <source>
        <strain evidence="4 5">CBS 166.37</strain>
    </source>
</reference>
<sequence length="352" mass="39613">MSNIEASIEMWKKLEWILSIGTPYIASFVGNLSVRNTKYIARKGPAPVVSYWPTISNYAIAVGFEIAFRASIYLVYVLSGASKARLDRVAETRISDLIYQNACQALELKGYGKNFITNHGFSPDAFVLMAFQAAYFRLYSRIMCIYEPAMTKAVLYVRTEAIRSIQPESGFHEDLLFRSYSITESLNTQESLLETHQADKGMTPPRGSSNQDACHLYRSKIRNTEHLHSQHIELRFGPVAADGYGIGYIIKEDGISVCASSKHLQTRRFLGTLQDYLSANERPVPFVDHLGILRDTKTGRPIHGYMSDSGGEDEEIPMPGYLFFNSGEVKLFGRKKKLPYSDIGQVIPLAEY</sequence>
<evidence type="ECO:0000259" key="3">
    <source>
        <dbReference type="Pfam" id="PF00755"/>
    </source>
</evidence>
<dbReference type="GO" id="GO:0004092">
    <property type="term" value="F:carnitine O-acetyltransferase activity"/>
    <property type="evidence" value="ECO:0007669"/>
    <property type="project" value="TreeGrafter"/>
</dbReference>
<feature type="transmembrane region" description="Helical" evidence="2">
    <location>
        <begin position="16"/>
        <end position="34"/>
    </location>
</feature>
<dbReference type="Proteomes" id="UP000308652">
    <property type="component" value="Unassembled WGS sequence"/>
</dbReference>
<accession>A0A5C3LIJ5</accession>
<dbReference type="AlphaFoldDB" id="A0A5C3LIJ5"/>
<dbReference type="GO" id="GO:0009437">
    <property type="term" value="P:carnitine metabolic process"/>
    <property type="evidence" value="ECO:0007669"/>
    <property type="project" value="TreeGrafter"/>
</dbReference>
<dbReference type="EMBL" id="ML213669">
    <property type="protein sequence ID" value="TFK32620.1"/>
    <property type="molecule type" value="Genomic_DNA"/>
</dbReference>
<name>A0A5C3LIJ5_9AGAR</name>